<dbReference type="EMBL" id="CP000964">
    <property type="protein sequence ID" value="ACI10728.1"/>
    <property type="molecule type" value="Genomic_DNA"/>
</dbReference>
<dbReference type="BioCyc" id="KPNE507522:GI0B-2830-MONOMER"/>
<keyword evidence="1" id="KW-0449">Lipoprotein</keyword>
<dbReference type="AlphaFoldDB" id="B5XR45"/>
<dbReference type="SUPFAM" id="SSF74653">
    <property type="entry name" value="TolA/TonB C-terminal domain"/>
    <property type="match status" value="1"/>
</dbReference>
<dbReference type="GO" id="GO:0019534">
    <property type="term" value="F:toxin transmembrane transporter activity"/>
    <property type="evidence" value="ECO:0007669"/>
    <property type="project" value="InterPro"/>
</dbReference>
<protein>
    <submittedName>
        <fullName evidence="1">Putative lipoprotein</fullName>
    </submittedName>
</protein>
<dbReference type="Pfam" id="PF06519">
    <property type="entry name" value="TolA"/>
    <property type="match status" value="1"/>
</dbReference>
<sequence length="113" mass="12333">MAKLYIVALAGLMIVGCSNKSEPSVPDGVHEYTLSIKKAVQQNYFGSINYHEQGCILKVTQPPGEQVQHVEVVSGDNFMCQRSVEAINDTVAAGQFPAKPMNLPTVILLDFRP</sequence>
<name>B5XR45_KLEV3</name>
<gene>
    <name evidence="1" type="ordered locus">KPK_2842</name>
</gene>
<dbReference type="Gene3D" id="3.30.1150.10">
    <property type="match status" value="1"/>
</dbReference>
<dbReference type="GO" id="GO:0043213">
    <property type="term" value="P:bacteriocin transport"/>
    <property type="evidence" value="ECO:0007669"/>
    <property type="project" value="InterPro"/>
</dbReference>
<evidence type="ECO:0000313" key="2">
    <source>
        <dbReference type="Proteomes" id="UP000001734"/>
    </source>
</evidence>
<dbReference type="InterPro" id="IPR014161">
    <property type="entry name" value="Tol-Pal_TolA"/>
</dbReference>
<proteinExistence type="predicted"/>
<reference evidence="1 2" key="1">
    <citation type="journal article" date="2008" name="PLoS Genet.">
        <title>Complete genome sequence of the N2-fixing broad host range endophyte Klebsiella pneumoniae 342 and virulence predictions verified in mice.</title>
        <authorList>
            <person name="Fouts D.E."/>
            <person name="Tyler H.L."/>
            <person name="DeBoy R.T."/>
            <person name="Daugherty S."/>
            <person name="Ren Q."/>
            <person name="Badger J.H."/>
            <person name="Durkin A.S."/>
            <person name="Huot H."/>
            <person name="Shrivastava S."/>
            <person name="Kothari S."/>
            <person name="Dodson R.J."/>
            <person name="Mohamoud Y."/>
            <person name="Khouri H."/>
            <person name="Roesch L.F."/>
            <person name="Krogfelt K.A."/>
            <person name="Struve C."/>
            <person name="Triplett E.W."/>
            <person name="Methe B.A."/>
        </authorList>
    </citation>
    <scope>NUCLEOTIDE SEQUENCE [LARGE SCALE GENOMIC DNA]</scope>
    <source>
        <strain evidence="1 2">342</strain>
    </source>
</reference>
<dbReference type="Proteomes" id="UP000001734">
    <property type="component" value="Chromosome"/>
</dbReference>
<organism evidence="1 2">
    <name type="scientific">Klebsiella variicola (strain 342)</name>
    <name type="common">Klebsiella pneumoniae</name>
    <dbReference type="NCBI Taxonomy" id="507522"/>
    <lineage>
        <taxon>Bacteria</taxon>
        <taxon>Pseudomonadati</taxon>
        <taxon>Pseudomonadota</taxon>
        <taxon>Gammaproteobacteria</taxon>
        <taxon>Enterobacterales</taxon>
        <taxon>Enterobacteriaceae</taxon>
        <taxon>Klebsiella/Raoultella group</taxon>
        <taxon>Klebsiella</taxon>
        <taxon>Klebsiella pneumoniae complex</taxon>
    </lineage>
</organism>
<dbReference type="HOGENOM" id="CLU_2141974_0_0_6"/>
<accession>B5XR45</accession>
<dbReference type="GO" id="GO:0016020">
    <property type="term" value="C:membrane"/>
    <property type="evidence" value="ECO:0007669"/>
    <property type="project" value="InterPro"/>
</dbReference>
<dbReference type="PROSITE" id="PS51257">
    <property type="entry name" value="PROKAR_LIPOPROTEIN"/>
    <property type="match status" value="1"/>
</dbReference>
<evidence type="ECO:0000313" key="1">
    <source>
        <dbReference type="EMBL" id="ACI10728.1"/>
    </source>
</evidence>
<dbReference type="KEGG" id="kpe:KPK_2842"/>